<dbReference type="GO" id="GO:0016787">
    <property type="term" value="F:hydrolase activity"/>
    <property type="evidence" value="ECO:0007669"/>
    <property type="project" value="UniProtKB-KW"/>
</dbReference>
<feature type="domain" description="Carboxylesterase type B" evidence="4">
    <location>
        <begin position="22"/>
        <end position="393"/>
    </location>
</feature>
<dbReference type="EC" id="3.1.1.-" evidence="3"/>
<keyword evidence="6" id="KW-1185">Reference proteome</keyword>
<evidence type="ECO:0000259" key="4">
    <source>
        <dbReference type="Pfam" id="PF00135"/>
    </source>
</evidence>
<accession>A0A1H8UED3</accession>
<name>A0A1H8UED3_9PSEU</name>
<evidence type="ECO:0000313" key="5">
    <source>
        <dbReference type="EMBL" id="SEP01579.1"/>
    </source>
</evidence>
<dbReference type="PANTHER" id="PTHR11559">
    <property type="entry name" value="CARBOXYLESTERASE"/>
    <property type="match status" value="1"/>
</dbReference>
<dbReference type="EMBL" id="FOEF01000003">
    <property type="protein sequence ID" value="SEP01579.1"/>
    <property type="molecule type" value="Genomic_DNA"/>
</dbReference>
<evidence type="ECO:0000256" key="3">
    <source>
        <dbReference type="RuleBase" id="RU361235"/>
    </source>
</evidence>
<organism evidence="5 6">
    <name type="scientific">Amycolatopsis saalfeldensis</name>
    <dbReference type="NCBI Taxonomy" id="394193"/>
    <lineage>
        <taxon>Bacteria</taxon>
        <taxon>Bacillati</taxon>
        <taxon>Actinomycetota</taxon>
        <taxon>Actinomycetes</taxon>
        <taxon>Pseudonocardiales</taxon>
        <taxon>Pseudonocardiaceae</taxon>
        <taxon>Amycolatopsis</taxon>
    </lineage>
</organism>
<comment type="similarity">
    <text evidence="1 3">Belongs to the type-B carboxylesterase/lipase family.</text>
</comment>
<evidence type="ECO:0000313" key="6">
    <source>
        <dbReference type="Proteomes" id="UP000198582"/>
    </source>
</evidence>
<dbReference type="InterPro" id="IPR019826">
    <property type="entry name" value="Carboxylesterase_B_AS"/>
</dbReference>
<dbReference type="STRING" id="394193.SAMN04489732_103229"/>
<dbReference type="SUPFAM" id="SSF53474">
    <property type="entry name" value="alpha/beta-Hydrolases"/>
    <property type="match status" value="1"/>
</dbReference>
<dbReference type="InterPro" id="IPR050309">
    <property type="entry name" value="Type-B_Carboxylest/Lipase"/>
</dbReference>
<dbReference type="Pfam" id="PF00135">
    <property type="entry name" value="COesterase"/>
    <property type="match status" value="1"/>
</dbReference>
<evidence type="ECO:0000256" key="1">
    <source>
        <dbReference type="ARBA" id="ARBA00005964"/>
    </source>
</evidence>
<dbReference type="PROSITE" id="PS00122">
    <property type="entry name" value="CARBOXYLESTERASE_B_1"/>
    <property type="match status" value="1"/>
</dbReference>
<dbReference type="Gene3D" id="3.40.50.1820">
    <property type="entry name" value="alpha/beta hydrolase"/>
    <property type="match status" value="1"/>
</dbReference>
<protein>
    <recommendedName>
        <fullName evidence="3">Carboxylic ester hydrolase</fullName>
        <ecNumber evidence="3">3.1.1.-</ecNumber>
    </recommendedName>
</protein>
<dbReference type="InterPro" id="IPR002018">
    <property type="entry name" value="CarbesteraseB"/>
</dbReference>
<reference evidence="5 6" key="1">
    <citation type="submission" date="2016-10" db="EMBL/GenBank/DDBJ databases">
        <authorList>
            <person name="de Groot N.N."/>
        </authorList>
    </citation>
    <scope>NUCLEOTIDE SEQUENCE [LARGE SCALE GENOMIC DNA]</scope>
    <source>
        <strain evidence="5 6">DSM 44993</strain>
    </source>
</reference>
<gene>
    <name evidence="5" type="ORF">SAMN04489732_103229</name>
</gene>
<sequence>MRDARAFGSPVPQPGLWHPGDDPECLTVNVWTPNITQSGLPVLVWFHGGVCLGSTATTPDFDGAALAAAGIVVVTLNYRVGYEGFGWVEDAPANRGVLDQLAALGWVHENIAAFGGDPDAVTLIGQSAGASSIAGLIAAGCAPGLFRRGIAQSPGRIFVPADEARAVSAMITSRLGVRPTVEALAEVPAETIHAVQLAPVAVMAGEPGRWTQPNAPYSLIVDGELFDAPPWDTRRRAAGLSREIICGYTTDEARMFTVDADLSAADPAGTAHAYGLSERAVRAYRDGNPGITGDDLHALILSDALFRMPSLWCAEAGAAAGRNAYLYEFAWPSPARGGALGACHGLDIPFTFTTPRSPLAAGLIGPEVPPDFAPLSTAMRAAFTAFASTGDPGWPRFDRADRIRRIWRNPPALGRDSLSASARIWQGERGRRPA</sequence>
<dbReference type="AlphaFoldDB" id="A0A1H8UED3"/>
<dbReference type="Proteomes" id="UP000198582">
    <property type="component" value="Unassembled WGS sequence"/>
</dbReference>
<dbReference type="InterPro" id="IPR029058">
    <property type="entry name" value="AB_hydrolase_fold"/>
</dbReference>
<evidence type="ECO:0000256" key="2">
    <source>
        <dbReference type="ARBA" id="ARBA00022801"/>
    </source>
</evidence>
<keyword evidence="2 3" id="KW-0378">Hydrolase</keyword>
<proteinExistence type="inferred from homology"/>